<keyword evidence="5 7" id="KW-0560">Oxidoreductase</keyword>
<evidence type="ECO:0000259" key="6">
    <source>
        <dbReference type="Pfam" id="PF00881"/>
    </source>
</evidence>
<evidence type="ECO:0000256" key="1">
    <source>
        <dbReference type="ARBA" id="ARBA00001917"/>
    </source>
</evidence>
<evidence type="ECO:0000313" key="8">
    <source>
        <dbReference type="Proteomes" id="UP000280455"/>
    </source>
</evidence>
<keyword evidence="4" id="KW-0288">FMN</keyword>
<dbReference type="RefSeq" id="WP_124302293.1">
    <property type="nucleotide sequence ID" value="NZ_CP027749.1"/>
</dbReference>
<gene>
    <name evidence="7" type="ORF">C4K07_6312</name>
</gene>
<feature type="domain" description="Nitroreductase" evidence="6">
    <location>
        <begin position="12"/>
        <end position="201"/>
    </location>
</feature>
<keyword evidence="3" id="KW-0285">Flavoprotein</keyword>
<dbReference type="PANTHER" id="PTHR43673">
    <property type="entry name" value="NAD(P)H NITROREDUCTASE YDGI-RELATED"/>
    <property type="match status" value="1"/>
</dbReference>
<dbReference type="InterPro" id="IPR029479">
    <property type="entry name" value="Nitroreductase"/>
</dbReference>
<dbReference type="Pfam" id="PF00881">
    <property type="entry name" value="Nitroreductase"/>
    <property type="match status" value="1"/>
</dbReference>
<accession>A0AAD0ZK91</accession>
<dbReference type="GO" id="GO:0016491">
    <property type="term" value="F:oxidoreductase activity"/>
    <property type="evidence" value="ECO:0007669"/>
    <property type="project" value="UniProtKB-KW"/>
</dbReference>
<dbReference type="EC" id="1.6.99.3" evidence="7"/>
<organism evidence="7 8">
    <name type="scientific">Pseudomonas chlororaphis subsp. aureofaciens</name>
    <dbReference type="NCBI Taxonomy" id="587851"/>
    <lineage>
        <taxon>Bacteria</taxon>
        <taxon>Pseudomonadati</taxon>
        <taxon>Pseudomonadota</taxon>
        <taxon>Gammaproteobacteria</taxon>
        <taxon>Pseudomonadales</taxon>
        <taxon>Pseudomonadaceae</taxon>
        <taxon>Pseudomonas</taxon>
    </lineage>
</organism>
<dbReference type="AlphaFoldDB" id="A0AAD0ZK91"/>
<dbReference type="Proteomes" id="UP000280455">
    <property type="component" value="Chromosome"/>
</dbReference>
<evidence type="ECO:0000256" key="5">
    <source>
        <dbReference type="ARBA" id="ARBA00023002"/>
    </source>
</evidence>
<evidence type="ECO:0000256" key="3">
    <source>
        <dbReference type="ARBA" id="ARBA00022630"/>
    </source>
</evidence>
<evidence type="ECO:0000313" key="7">
    <source>
        <dbReference type="EMBL" id="AZE33052.1"/>
    </source>
</evidence>
<comment type="similarity">
    <text evidence="2">Belongs to the nitroreductase family.</text>
</comment>
<dbReference type="CDD" id="cd02136">
    <property type="entry name" value="PnbA_NfnB-like"/>
    <property type="match status" value="1"/>
</dbReference>
<name>A0AAD0ZK91_9PSED</name>
<dbReference type="EMBL" id="CP027750">
    <property type="protein sequence ID" value="AZE33052.1"/>
    <property type="molecule type" value="Genomic_DNA"/>
</dbReference>
<evidence type="ECO:0000256" key="2">
    <source>
        <dbReference type="ARBA" id="ARBA00007118"/>
    </source>
</evidence>
<reference evidence="7 8" key="1">
    <citation type="submission" date="2018-03" db="EMBL/GenBank/DDBJ databases">
        <title>Diversity of phytobeneficial traits revealed by whole-genome analysis of worldwide-isolated phenazine-producing Pseudomonas spp.</title>
        <authorList>
            <person name="Biessy A."/>
            <person name="Novinscak A."/>
            <person name="Blom J."/>
            <person name="Leger G."/>
            <person name="Thomashow L.S."/>
            <person name="Cazorla F.M."/>
            <person name="Josic D."/>
            <person name="Filion M."/>
        </authorList>
    </citation>
    <scope>NUCLEOTIDE SEQUENCE [LARGE SCALE GENOMIC DNA]</scope>
    <source>
        <strain evidence="7 8">ChPhzS24</strain>
    </source>
</reference>
<comment type="cofactor">
    <cofactor evidence="1">
        <name>FMN</name>
        <dbReference type="ChEBI" id="CHEBI:58210"/>
    </cofactor>
</comment>
<proteinExistence type="inferred from homology"/>
<sequence length="226" mass="24931">MNAMNKSFSHVVRHRRSMREFLPEALPSELIQSVLEDAQQAPSNCNIQPWQVHVVSGKKRDELAAALMAADAASHFTPDYYFDMSEYPALYAGRAQSSAKARYDAINVSREDKEGRSRALRLNLDFFGAPHVAFLFMPALGDSVRIASDIGMYGQTFLLSLTAHGLAGIPQTMLGMYADTVREELGIEPELKMLFGISFGYADRAAAANDIVVGRIPLAESVTFHE</sequence>
<protein>
    <submittedName>
        <fullName evidence="7">NADH dehydrogenase</fullName>
        <ecNumber evidence="7">1.6.99.3</ecNumber>
    </submittedName>
</protein>
<dbReference type="InterPro" id="IPR000415">
    <property type="entry name" value="Nitroreductase-like"/>
</dbReference>
<dbReference type="Gene3D" id="3.40.109.10">
    <property type="entry name" value="NADH Oxidase"/>
    <property type="match status" value="1"/>
</dbReference>
<evidence type="ECO:0000256" key="4">
    <source>
        <dbReference type="ARBA" id="ARBA00022643"/>
    </source>
</evidence>
<dbReference type="PANTHER" id="PTHR43673:SF2">
    <property type="entry name" value="NITROREDUCTASE"/>
    <property type="match status" value="1"/>
</dbReference>
<dbReference type="SUPFAM" id="SSF55469">
    <property type="entry name" value="FMN-dependent nitroreductase-like"/>
    <property type="match status" value="1"/>
</dbReference>